<dbReference type="Pfam" id="PF00400">
    <property type="entry name" value="WD40"/>
    <property type="match status" value="6"/>
</dbReference>
<comment type="caution">
    <text evidence="8">The sequence shown here is derived from an EMBL/GenBank/DDBJ whole genome shotgun (WGS) entry which is preliminary data.</text>
</comment>
<dbReference type="PANTHER" id="PTHR22836:SF0">
    <property type="entry name" value="PRE-MRNA 3' END PROCESSING PROTEIN WDR33"/>
    <property type="match status" value="1"/>
</dbReference>
<dbReference type="GO" id="GO:0031124">
    <property type="term" value="P:mRNA 3'-end processing"/>
    <property type="evidence" value="ECO:0007669"/>
    <property type="project" value="UniProtKB-UniRule"/>
</dbReference>
<evidence type="ECO:0000313" key="9">
    <source>
        <dbReference type="Proteomes" id="UP001050691"/>
    </source>
</evidence>
<dbReference type="PROSITE" id="PS50294">
    <property type="entry name" value="WD_REPEATS_REGION"/>
    <property type="match status" value="5"/>
</dbReference>
<gene>
    <name evidence="8" type="ORF">Clacol_006150</name>
</gene>
<feature type="region of interest" description="Disordered" evidence="7">
    <location>
        <begin position="16"/>
        <end position="38"/>
    </location>
</feature>
<dbReference type="GO" id="GO:0005847">
    <property type="term" value="C:mRNA cleavage and polyadenylation specificity factor complex"/>
    <property type="evidence" value="ECO:0007669"/>
    <property type="project" value="TreeGrafter"/>
</dbReference>
<keyword evidence="6" id="KW-0507">mRNA processing</keyword>
<comment type="function">
    <text evidence="3">Required for 3'-end cleavage and polyadenylation of pre-mRNAs. Also involved in chromosome segregation where it has a role in chromosome attachment to the mitotic spindle.</text>
</comment>
<protein>
    <recommendedName>
        <fullName evidence="4 6">Polyadenylation factor subunit 2</fullName>
    </recommendedName>
</protein>
<evidence type="ECO:0000256" key="6">
    <source>
        <dbReference type="RuleBase" id="RU369034"/>
    </source>
</evidence>
<keyword evidence="1 5" id="KW-0853">WD repeat</keyword>
<dbReference type="PROSITE" id="PS50082">
    <property type="entry name" value="WD_REPEATS_2"/>
    <property type="match status" value="6"/>
</dbReference>
<feature type="compositionally biased region" description="Low complexity" evidence="7">
    <location>
        <begin position="537"/>
        <end position="553"/>
    </location>
</feature>
<feature type="repeat" description="WD" evidence="5">
    <location>
        <begin position="209"/>
        <end position="250"/>
    </location>
</feature>
<keyword evidence="6" id="KW-0539">Nucleus</keyword>
<feature type="repeat" description="WD" evidence="5">
    <location>
        <begin position="345"/>
        <end position="386"/>
    </location>
</feature>
<dbReference type="InterPro" id="IPR015943">
    <property type="entry name" value="WD40/YVTN_repeat-like_dom_sf"/>
</dbReference>
<feature type="compositionally biased region" description="Gly residues" evidence="7">
    <location>
        <begin position="496"/>
        <end position="510"/>
    </location>
</feature>
<dbReference type="InterPro" id="IPR001680">
    <property type="entry name" value="WD40_rpt"/>
</dbReference>
<dbReference type="Proteomes" id="UP001050691">
    <property type="component" value="Unassembled WGS sequence"/>
</dbReference>
<proteinExistence type="predicted"/>
<dbReference type="AlphaFoldDB" id="A0AAV5AB98"/>
<keyword evidence="2" id="KW-0677">Repeat</keyword>
<reference evidence="8" key="1">
    <citation type="submission" date="2021-10" db="EMBL/GenBank/DDBJ databases">
        <title>De novo Genome Assembly of Clathrus columnatus (Basidiomycota, Fungi) Using Illumina and Nanopore Sequence Data.</title>
        <authorList>
            <person name="Ogiso-Tanaka E."/>
            <person name="Itagaki H."/>
            <person name="Hosoya T."/>
            <person name="Hosaka K."/>
        </authorList>
    </citation>
    <scope>NUCLEOTIDE SEQUENCE</scope>
    <source>
        <strain evidence="8">MO-923</strain>
    </source>
</reference>
<name>A0AAV5AB98_9AGAM</name>
<comment type="subcellular location">
    <subcellularLocation>
        <location evidence="6">Nucleus</location>
    </subcellularLocation>
</comment>
<dbReference type="InterPro" id="IPR020472">
    <property type="entry name" value="WD40_PAC1"/>
</dbReference>
<organism evidence="8 9">
    <name type="scientific">Clathrus columnatus</name>
    <dbReference type="NCBI Taxonomy" id="1419009"/>
    <lineage>
        <taxon>Eukaryota</taxon>
        <taxon>Fungi</taxon>
        <taxon>Dikarya</taxon>
        <taxon>Basidiomycota</taxon>
        <taxon>Agaricomycotina</taxon>
        <taxon>Agaricomycetes</taxon>
        <taxon>Phallomycetidae</taxon>
        <taxon>Phallales</taxon>
        <taxon>Clathraceae</taxon>
        <taxon>Clathrus</taxon>
    </lineage>
</organism>
<evidence type="ECO:0000256" key="4">
    <source>
        <dbReference type="ARBA" id="ARBA00026154"/>
    </source>
</evidence>
<evidence type="ECO:0000256" key="1">
    <source>
        <dbReference type="ARBA" id="ARBA00022574"/>
    </source>
</evidence>
<feature type="region of interest" description="Disordered" evidence="7">
    <location>
        <begin position="434"/>
        <end position="553"/>
    </location>
</feature>
<evidence type="ECO:0000256" key="7">
    <source>
        <dbReference type="SAM" id="MobiDB-lite"/>
    </source>
</evidence>
<dbReference type="Gene3D" id="2.130.10.10">
    <property type="entry name" value="YVTN repeat-like/Quinoprotein amine dehydrogenase"/>
    <property type="match status" value="3"/>
</dbReference>
<evidence type="ECO:0000256" key="3">
    <source>
        <dbReference type="ARBA" id="ARBA00025498"/>
    </source>
</evidence>
<dbReference type="InterPro" id="IPR036322">
    <property type="entry name" value="WD40_repeat_dom_sf"/>
</dbReference>
<feature type="repeat" description="WD" evidence="5">
    <location>
        <begin position="261"/>
        <end position="302"/>
    </location>
</feature>
<dbReference type="SUPFAM" id="SSF50978">
    <property type="entry name" value="WD40 repeat-like"/>
    <property type="match status" value="1"/>
</dbReference>
<dbReference type="CDD" id="cd00200">
    <property type="entry name" value="WD40"/>
    <property type="match status" value="1"/>
</dbReference>
<accession>A0AAV5AB98</accession>
<evidence type="ECO:0000313" key="8">
    <source>
        <dbReference type="EMBL" id="GJJ11912.1"/>
    </source>
</evidence>
<evidence type="ECO:0000256" key="2">
    <source>
        <dbReference type="ARBA" id="ARBA00022737"/>
    </source>
</evidence>
<keyword evidence="9" id="KW-1185">Reference proteome</keyword>
<evidence type="ECO:0000256" key="5">
    <source>
        <dbReference type="PROSITE-ProRule" id="PRU00221"/>
    </source>
</evidence>
<dbReference type="InterPro" id="IPR045245">
    <property type="entry name" value="Pfs2-like"/>
</dbReference>
<dbReference type="PRINTS" id="PR00320">
    <property type="entry name" value="GPROTEINBRPT"/>
</dbReference>
<feature type="repeat" description="WD" evidence="5">
    <location>
        <begin position="303"/>
        <end position="344"/>
    </location>
</feature>
<feature type="repeat" description="WD" evidence="5">
    <location>
        <begin position="402"/>
        <end position="434"/>
    </location>
</feature>
<dbReference type="PANTHER" id="PTHR22836">
    <property type="entry name" value="WD40 REPEAT PROTEIN"/>
    <property type="match status" value="1"/>
</dbReference>
<sequence length="553" mass="60653">MSSSSIPVLLPGYAIPRESPTSWQPKKYLQPPQPPPIDEAHAKELEVAAQRQLLDGKALKKTRPRRTVDYAGGMGRWDLLRKLRPSPYYVPWMRPAPSYIIDLLPPKGYLNNASTSLCTKFVHTSTNKIRCPVNVVTWTPEGRRILTGSTSGEFTLWNGLTFNFETILQAHDSAIRALRFSHSGAYIASADQSGIVKYFQPNMNNLTAFTAHRESVRGLSFAPNDERFATASDDATVRIWAFEESREEKVLTALAFLKPSQLGHGWDVKCVEWHPTKGLLVSGSKDNLVKFWDPRTGTCLSTFHQHKNTVQAVAWSPNGDLVASASRDQTIRVFDIRAMKEYRILKGHKKEVCSLAWHPVHSLLVSGGSEGAILHWDLSAPQPSFNDILSTSTQPGPRATISEAHDSNVWSLAYHPLGHLLVSGSNDHTTRFWSRERPGDATSVFSGGGARPPAGEEEEEQGVPGFMGWQGEEDYGEVPMPSITQDGYGQMYNGLGEDGIPGIPGLGGSGPSPYSNNNGGGNGSGPQQRQNSVGPQGRSHWGPSSSSSGYRRR</sequence>
<feature type="repeat" description="WD" evidence="5">
    <location>
        <begin position="133"/>
        <end position="158"/>
    </location>
</feature>
<dbReference type="EMBL" id="BPWL01000007">
    <property type="protein sequence ID" value="GJJ11912.1"/>
    <property type="molecule type" value="Genomic_DNA"/>
</dbReference>
<dbReference type="SMART" id="SM00320">
    <property type="entry name" value="WD40"/>
    <property type="match status" value="7"/>
</dbReference>